<dbReference type="AlphaFoldDB" id="A0A7W6EU93"/>
<evidence type="ECO:0000313" key="2">
    <source>
        <dbReference type="Proteomes" id="UP000541352"/>
    </source>
</evidence>
<evidence type="ECO:0000313" key="1">
    <source>
        <dbReference type="EMBL" id="MBB3842357.1"/>
    </source>
</evidence>
<comment type="caution">
    <text evidence="1">The sequence shown here is derived from an EMBL/GenBank/DDBJ whole genome shotgun (WGS) entry which is preliminary data.</text>
</comment>
<reference evidence="1 2" key="1">
    <citation type="submission" date="2020-08" db="EMBL/GenBank/DDBJ databases">
        <title>Genomic Encyclopedia of Type Strains, Phase IV (KMG-IV): sequencing the most valuable type-strain genomes for metagenomic binning, comparative biology and taxonomic classification.</title>
        <authorList>
            <person name="Goeker M."/>
        </authorList>
    </citation>
    <scope>NUCLEOTIDE SEQUENCE [LARGE SCALE GENOMIC DNA]</scope>
    <source>
        <strain evidence="1 2">DSM 17976</strain>
    </source>
</reference>
<name>A0A7W6EU93_9BACT</name>
<sequence>MKYSQQAQEEFILQLQQKFGTHILEPVEMGIDEHDLKLTLPRLRVEHPTDWFNLDEEQRDIILKNFMAVFANNSIFLHE</sequence>
<protein>
    <submittedName>
        <fullName evidence="1">Cytolysin (Calcineurin-like family phosphatase)</fullName>
    </submittedName>
</protein>
<gene>
    <name evidence="1" type="ORF">FHS57_006388</name>
</gene>
<keyword evidence="2" id="KW-1185">Reference proteome</keyword>
<accession>A0A7W6EU93</accession>
<organism evidence="1 2">
    <name type="scientific">Runella defluvii</name>
    <dbReference type="NCBI Taxonomy" id="370973"/>
    <lineage>
        <taxon>Bacteria</taxon>
        <taxon>Pseudomonadati</taxon>
        <taxon>Bacteroidota</taxon>
        <taxon>Cytophagia</taxon>
        <taxon>Cytophagales</taxon>
        <taxon>Spirosomataceae</taxon>
        <taxon>Runella</taxon>
    </lineage>
</organism>
<dbReference type="Proteomes" id="UP000541352">
    <property type="component" value="Unassembled WGS sequence"/>
</dbReference>
<dbReference type="RefSeq" id="WP_183980677.1">
    <property type="nucleotide sequence ID" value="NZ_JACIBY010000035.1"/>
</dbReference>
<dbReference type="EMBL" id="JACIBY010000035">
    <property type="protein sequence ID" value="MBB3842357.1"/>
    <property type="molecule type" value="Genomic_DNA"/>
</dbReference>
<proteinExistence type="predicted"/>